<accession>A0ACB6QQ59</accession>
<evidence type="ECO:0000313" key="1">
    <source>
        <dbReference type="EMBL" id="KAF2468992.1"/>
    </source>
</evidence>
<comment type="caution">
    <text evidence="1">The sequence shown here is derived from an EMBL/GenBank/DDBJ whole genome shotgun (WGS) entry which is preliminary data.</text>
</comment>
<evidence type="ECO:0000313" key="2">
    <source>
        <dbReference type="Proteomes" id="UP000799755"/>
    </source>
</evidence>
<sequence>METLIEKVRQEAAQVDEAGRKKLLNQLRDLQYEVEKPEDTMQRIIHLHLVLATIRMALDLDIFSLLTSVAHPLTLAQLCESTKTDDILLGRVLRLLSSLGYIKETLANTFAATPLCHTLSVPEIRAGVYRNYDVFGPVYQELPFFLKRNGYQNVTSLTDGIFQAAWKTKDPLFTWLHKHPRETVNFNLFMKAQRSSTPNCFEFYPIEEECRDWPADRAVFVDVGGGAGHQCNNFRSKFPQLPGKVHDFVTPQPVEGAKYYYLRAILHDHSEESVKILKNLVPVMGPESVILLDEMALPNENIDWFATQTDITMMCGFGSMERTVEQWGNLLKRVGLRIEKLVTYTWSFRLSIIKVVKK</sequence>
<proteinExistence type="predicted"/>
<keyword evidence="2" id="KW-1185">Reference proteome</keyword>
<dbReference type="Proteomes" id="UP000799755">
    <property type="component" value="Unassembled WGS sequence"/>
</dbReference>
<name>A0ACB6QQ59_9PLEO</name>
<organism evidence="1 2">
    <name type="scientific">Lindgomyces ingoldianus</name>
    <dbReference type="NCBI Taxonomy" id="673940"/>
    <lineage>
        <taxon>Eukaryota</taxon>
        <taxon>Fungi</taxon>
        <taxon>Dikarya</taxon>
        <taxon>Ascomycota</taxon>
        <taxon>Pezizomycotina</taxon>
        <taxon>Dothideomycetes</taxon>
        <taxon>Pleosporomycetidae</taxon>
        <taxon>Pleosporales</taxon>
        <taxon>Lindgomycetaceae</taxon>
        <taxon>Lindgomyces</taxon>
    </lineage>
</organism>
<dbReference type="EMBL" id="MU003513">
    <property type="protein sequence ID" value="KAF2468992.1"/>
    <property type="molecule type" value="Genomic_DNA"/>
</dbReference>
<reference evidence="1" key="1">
    <citation type="journal article" date="2020" name="Stud. Mycol.">
        <title>101 Dothideomycetes genomes: a test case for predicting lifestyles and emergence of pathogens.</title>
        <authorList>
            <person name="Haridas S."/>
            <person name="Albert R."/>
            <person name="Binder M."/>
            <person name="Bloem J."/>
            <person name="Labutti K."/>
            <person name="Salamov A."/>
            <person name="Andreopoulos B."/>
            <person name="Baker S."/>
            <person name="Barry K."/>
            <person name="Bills G."/>
            <person name="Bluhm B."/>
            <person name="Cannon C."/>
            <person name="Castanera R."/>
            <person name="Culley D."/>
            <person name="Daum C."/>
            <person name="Ezra D."/>
            <person name="Gonzalez J."/>
            <person name="Henrissat B."/>
            <person name="Kuo A."/>
            <person name="Liang C."/>
            <person name="Lipzen A."/>
            <person name="Lutzoni F."/>
            <person name="Magnuson J."/>
            <person name="Mondo S."/>
            <person name="Nolan M."/>
            <person name="Ohm R."/>
            <person name="Pangilinan J."/>
            <person name="Park H.-J."/>
            <person name="Ramirez L."/>
            <person name="Alfaro M."/>
            <person name="Sun H."/>
            <person name="Tritt A."/>
            <person name="Yoshinaga Y."/>
            <person name="Zwiers L.-H."/>
            <person name="Turgeon B."/>
            <person name="Goodwin S."/>
            <person name="Spatafora J."/>
            <person name="Crous P."/>
            <person name="Grigoriev I."/>
        </authorList>
    </citation>
    <scope>NUCLEOTIDE SEQUENCE</scope>
    <source>
        <strain evidence="1">ATCC 200398</strain>
    </source>
</reference>
<gene>
    <name evidence="1" type="ORF">BDR25DRAFT_372146</name>
</gene>
<protein>
    <submittedName>
        <fullName evidence="1">O-methyltransferas-like protein</fullName>
    </submittedName>
</protein>